<evidence type="ECO:0000313" key="1">
    <source>
        <dbReference type="EMBL" id="GAA4169747.1"/>
    </source>
</evidence>
<keyword evidence="2" id="KW-1185">Reference proteome</keyword>
<dbReference type="Proteomes" id="UP001501079">
    <property type="component" value="Unassembled WGS sequence"/>
</dbReference>
<accession>A0ABP7ZT23</accession>
<dbReference type="EMBL" id="BAABBW010000001">
    <property type="protein sequence ID" value="GAA4169747.1"/>
    <property type="molecule type" value="Genomic_DNA"/>
</dbReference>
<gene>
    <name evidence="1" type="ORF">GCM10022287_06600</name>
</gene>
<organism evidence="1 2">
    <name type="scientific">Gryllotalpicola koreensis</name>
    <dbReference type="NCBI Taxonomy" id="993086"/>
    <lineage>
        <taxon>Bacteria</taxon>
        <taxon>Bacillati</taxon>
        <taxon>Actinomycetota</taxon>
        <taxon>Actinomycetes</taxon>
        <taxon>Micrococcales</taxon>
        <taxon>Microbacteriaceae</taxon>
        <taxon>Gryllotalpicola</taxon>
    </lineage>
</organism>
<sequence>MSIVSVPLTALTSTTLSAHPASRRVDSPATTALVDNDRKALHLTAPWHAEILTHARTGEVLLTPCDCMLERDHSYAERMSWPAGLMQREA</sequence>
<protein>
    <submittedName>
        <fullName evidence="1">Uncharacterized protein</fullName>
    </submittedName>
</protein>
<proteinExistence type="predicted"/>
<comment type="caution">
    <text evidence="1">The sequence shown here is derived from an EMBL/GenBank/DDBJ whole genome shotgun (WGS) entry which is preliminary data.</text>
</comment>
<name>A0ABP7ZT23_9MICO</name>
<dbReference type="RefSeq" id="WP_344751846.1">
    <property type="nucleotide sequence ID" value="NZ_BAABBW010000001.1"/>
</dbReference>
<reference evidence="2" key="1">
    <citation type="journal article" date="2019" name="Int. J. Syst. Evol. Microbiol.">
        <title>The Global Catalogue of Microorganisms (GCM) 10K type strain sequencing project: providing services to taxonomists for standard genome sequencing and annotation.</title>
        <authorList>
            <consortium name="The Broad Institute Genomics Platform"/>
            <consortium name="The Broad Institute Genome Sequencing Center for Infectious Disease"/>
            <person name="Wu L."/>
            <person name="Ma J."/>
        </authorList>
    </citation>
    <scope>NUCLEOTIDE SEQUENCE [LARGE SCALE GENOMIC DNA]</scope>
    <source>
        <strain evidence="2">JCM 17591</strain>
    </source>
</reference>
<evidence type="ECO:0000313" key="2">
    <source>
        <dbReference type="Proteomes" id="UP001501079"/>
    </source>
</evidence>